<dbReference type="Pfam" id="PF02653">
    <property type="entry name" value="BPD_transp_2"/>
    <property type="match status" value="1"/>
</dbReference>
<evidence type="ECO:0000256" key="4">
    <source>
        <dbReference type="ARBA" id="ARBA00022692"/>
    </source>
</evidence>
<evidence type="ECO:0000256" key="5">
    <source>
        <dbReference type="ARBA" id="ARBA00022970"/>
    </source>
</evidence>
<dbReference type="GO" id="GO:0022857">
    <property type="term" value="F:transmembrane transporter activity"/>
    <property type="evidence" value="ECO:0007669"/>
    <property type="project" value="InterPro"/>
</dbReference>
<dbReference type="PANTHER" id="PTHR11795">
    <property type="entry name" value="BRANCHED-CHAIN AMINO ACID TRANSPORT SYSTEM PERMEASE PROTEIN LIVH"/>
    <property type="match status" value="1"/>
</dbReference>
<accession>A0A4R5L3Y0</accession>
<dbReference type="InterPro" id="IPR052157">
    <property type="entry name" value="BCAA_transport_permease"/>
</dbReference>
<feature type="transmembrane region" description="Helical" evidence="9">
    <location>
        <begin position="90"/>
        <end position="109"/>
    </location>
</feature>
<proteinExistence type="inferred from homology"/>
<keyword evidence="7 9" id="KW-0472">Membrane</keyword>
<feature type="transmembrane region" description="Helical" evidence="9">
    <location>
        <begin position="224"/>
        <end position="247"/>
    </location>
</feature>
<dbReference type="RefSeq" id="WP_133190352.1">
    <property type="nucleotide sequence ID" value="NZ_SMOD01000065.1"/>
</dbReference>
<dbReference type="Proteomes" id="UP000295606">
    <property type="component" value="Unassembled WGS sequence"/>
</dbReference>
<protein>
    <submittedName>
        <fullName evidence="10">Branched-chain amino acid ABC transporter permease</fullName>
    </submittedName>
</protein>
<dbReference type="EMBL" id="SMOD01000065">
    <property type="protein sequence ID" value="TDG02354.1"/>
    <property type="molecule type" value="Genomic_DNA"/>
</dbReference>
<evidence type="ECO:0000256" key="2">
    <source>
        <dbReference type="ARBA" id="ARBA00022448"/>
    </source>
</evidence>
<sequence>MQFFIEVLVGGLLAGVMYSLVAIGFVLIYKASGIFNFAQGSLVLFGALTYVSLVERGWNPWLSFGATLAALVLIAIATGRFVLRPLVNRAPIVLFMATLGLSLILEGAAQLLWGAQVHGLDLGIDDRPLHLAGVMVSRFDLFAAATAGVLVLALSQLAKRSRFGLSLRAVADDPLAAFAVGVRLPRIWAIVWALAGFVSLVAGLLWGARLGVQFSLSLVVLKALPVLIIGGFSSIGGAIVGGLLVGATEKLAEVYVGTLIGDGIENWFPYLLAMLFLLARPSGLFGEAAVERV</sequence>
<dbReference type="PANTHER" id="PTHR11795:SF451">
    <property type="entry name" value="ABC TRANSPORTER PERMEASE PROTEIN"/>
    <property type="match status" value="1"/>
</dbReference>
<dbReference type="OrthoDB" id="9807115at2"/>
<evidence type="ECO:0000313" key="10">
    <source>
        <dbReference type="EMBL" id="TDG02354.1"/>
    </source>
</evidence>
<organism evidence="10 11">
    <name type="scientific">Paraburkholderia guartelaensis</name>
    <dbReference type="NCBI Taxonomy" id="2546446"/>
    <lineage>
        <taxon>Bacteria</taxon>
        <taxon>Pseudomonadati</taxon>
        <taxon>Pseudomonadota</taxon>
        <taxon>Betaproteobacteria</taxon>
        <taxon>Burkholderiales</taxon>
        <taxon>Burkholderiaceae</taxon>
        <taxon>Paraburkholderia</taxon>
    </lineage>
</organism>
<dbReference type="InterPro" id="IPR001851">
    <property type="entry name" value="ABC_transp_permease"/>
</dbReference>
<comment type="similarity">
    <text evidence="8">Belongs to the binding-protein-dependent transport system permease family. LivHM subfamily.</text>
</comment>
<keyword evidence="6 9" id="KW-1133">Transmembrane helix</keyword>
<keyword evidence="5" id="KW-0029">Amino-acid transport</keyword>
<keyword evidence="2" id="KW-0813">Transport</keyword>
<keyword evidence="3" id="KW-1003">Cell membrane</keyword>
<dbReference type="AlphaFoldDB" id="A0A4R5L3Y0"/>
<feature type="transmembrane region" description="Helical" evidence="9">
    <location>
        <begin position="60"/>
        <end position="83"/>
    </location>
</feature>
<feature type="transmembrane region" description="Helical" evidence="9">
    <location>
        <begin position="190"/>
        <end position="212"/>
    </location>
</feature>
<evidence type="ECO:0000256" key="9">
    <source>
        <dbReference type="SAM" id="Phobius"/>
    </source>
</evidence>
<evidence type="ECO:0000256" key="3">
    <source>
        <dbReference type="ARBA" id="ARBA00022475"/>
    </source>
</evidence>
<evidence type="ECO:0000256" key="7">
    <source>
        <dbReference type="ARBA" id="ARBA00023136"/>
    </source>
</evidence>
<evidence type="ECO:0000256" key="8">
    <source>
        <dbReference type="ARBA" id="ARBA00037998"/>
    </source>
</evidence>
<evidence type="ECO:0000256" key="6">
    <source>
        <dbReference type="ARBA" id="ARBA00022989"/>
    </source>
</evidence>
<evidence type="ECO:0000313" key="11">
    <source>
        <dbReference type="Proteomes" id="UP000295606"/>
    </source>
</evidence>
<feature type="transmembrane region" description="Helical" evidence="9">
    <location>
        <begin position="129"/>
        <end position="153"/>
    </location>
</feature>
<dbReference type="GO" id="GO:0005886">
    <property type="term" value="C:plasma membrane"/>
    <property type="evidence" value="ECO:0007669"/>
    <property type="project" value="UniProtKB-SubCell"/>
</dbReference>
<keyword evidence="4 9" id="KW-0812">Transmembrane</keyword>
<name>A0A4R5L3Y0_9BURK</name>
<gene>
    <name evidence="10" type="ORF">E1N52_40175</name>
</gene>
<dbReference type="CDD" id="cd06582">
    <property type="entry name" value="TM_PBP1_LivH_like"/>
    <property type="match status" value="1"/>
</dbReference>
<comment type="caution">
    <text evidence="10">The sequence shown here is derived from an EMBL/GenBank/DDBJ whole genome shotgun (WGS) entry which is preliminary data.</text>
</comment>
<comment type="subcellular location">
    <subcellularLocation>
        <location evidence="1">Cell membrane</location>
        <topology evidence="1">Multi-pass membrane protein</topology>
    </subcellularLocation>
</comment>
<reference evidence="10 11" key="1">
    <citation type="submission" date="2019-03" db="EMBL/GenBank/DDBJ databases">
        <title>Paraburkholderia sp. isolated from native Mimosa gymnas in Guartela State Park, Brazil.</title>
        <authorList>
            <person name="Paulitsch F."/>
            <person name="Hungria M."/>
            <person name="Delamuta J.R.M."/>
            <person name="Ribeiro R.A."/>
            <person name="Dall'Agnol R."/>
            <person name="Silva J.S.B."/>
        </authorList>
    </citation>
    <scope>NUCLEOTIDE SEQUENCE [LARGE SCALE GENOMIC DNA]</scope>
    <source>
        <strain evidence="10 11">CNPSo 3008</strain>
    </source>
</reference>
<evidence type="ECO:0000256" key="1">
    <source>
        <dbReference type="ARBA" id="ARBA00004651"/>
    </source>
</evidence>
<feature type="transmembrane region" description="Helical" evidence="9">
    <location>
        <begin position="6"/>
        <end position="27"/>
    </location>
</feature>
<dbReference type="GO" id="GO:0006865">
    <property type="term" value="P:amino acid transport"/>
    <property type="evidence" value="ECO:0007669"/>
    <property type="project" value="UniProtKB-KW"/>
</dbReference>